<name>A0A4Y2T8E9_ARAVE</name>
<keyword evidence="2" id="KW-1185">Reference proteome</keyword>
<accession>A0A4Y2T8E9</accession>
<protein>
    <submittedName>
        <fullName evidence="1">Uncharacterized protein</fullName>
    </submittedName>
</protein>
<reference evidence="1 2" key="1">
    <citation type="journal article" date="2019" name="Sci. Rep.">
        <title>Orb-weaving spider Araneus ventricosus genome elucidates the spidroin gene catalogue.</title>
        <authorList>
            <person name="Kono N."/>
            <person name="Nakamura H."/>
            <person name="Ohtoshi R."/>
            <person name="Moran D.A.P."/>
            <person name="Shinohara A."/>
            <person name="Yoshida Y."/>
            <person name="Fujiwara M."/>
            <person name="Mori M."/>
            <person name="Tomita M."/>
            <person name="Arakawa K."/>
        </authorList>
    </citation>
    <scope>NUCLEOTIDE SEQUENCE [LARGE SCALE GENOMIC DNA]</scope>
</reference>
<proteinExistence type="predicted"/>
<dbReference type="AlphaFoldDB" id="A0A4Y2T8E9"/>
<sequence>MNYFVASGFYEPFSTAVDLPGLEQQELSCAELLCAGTVIPRTHYAPPLKCHFYLKQLPNCGGEYGNFHPNAVSSLGRGESVQSSPCSFFLHEETTSKRTKKNPLH</sequence>
<evidence type="ECO:0000313" key="1">
    <source>
        <dbReference type="EMBL" id="GBN96857.1"/>
    </source>
</evidence>
<gene>
    <name evidence="1" type="ORF">AVEN_80786_1</name>
</gene>
<comment type="caution">
    <text evidence="1">The sequence shown here is derived from an EMBL/GenBank/DDBJ whole genome shotgun (WGS) entry which is preliminary data.</text>
</comment>
<dbReference type="EMBL" id="BGPR01026841">
    <property type="protein sequence ID" value="GBN96857.1"/>
    <property type="molecule type" value="Genomic_DNA"/>
</dbReference>
<organism evidence="1 2">
    <name type="scientific">Araneus ventricosus</name>
    <name type="common">Orbweaver spider</name>
    <name type="synonym">Epeira ventricosa</name>
    <dbReference type="NCBI Taxonomy" id="182803"/>
    <lineage>
        <taxon>Eukaryota</taxon>
        <taxon>Metazoa</taxon>
        <taxon>Ecdysozoa</taxon>
        <taxon>Arthropoda</taxon>
        <taxon>Chelicerata</taxon>
        <taxon>Arachnida</taxon>
        <taxon>Araneae</taxon>
        <taxon>Araneomorphae</taxon>
        <taxon>Entelegynae</taxon>
        <taxon>Araneoidea</taxon>
        <taxon>Araneidae</taxon>
        <taxon>Araneus</taxon>
    </lineage>
</organism>
<dbReference type="Proteomes" id="UP000499080">
    <property type="component" value="Unassembled WGS sequence"/>
</dbReference>
<evidence type="ECO:0000313" key="2">
    <source>
        <dbReference type="Proteomes" id="UP000499080"/>
    </source>
</evidence>